<dbReference type="Proteomes" id="UP001152798">
    <property type="component" value="Chromosome 2"/>
</dbReference>
<organism evidence="1 2">
    <name type="scientific">Nezara viridula</name>
    <name type="common">Southern green stink bug</name>
    <name type="synonym">Cimex viridulus</name>
    <dbReference type="NCBI Taxonomy" id="85310"/>
    <lineage>
        <taxon>Eukaryota</taxon>
        <taxon>Metazoa</taxon>
        <taxon>Ecdysozoa</taxon>
        <taxon>Arthropoda</taxon>
        <taxon>Hexapoda</taxon>
        <taxon>Insecta</taxon>
        <taxon>Pterygota</taxon>
        <taxon>Neoptera</taxon>
        <taxon>Paraneoptera</taxon>
        <taxon>Hemiptera</taxon>
        <taxon>Heteroptera</taxon>
        <taxon>Panheteroptera</taxon>
        <taxon>Pentatomomorpha</taxon>
        <taxon>Pentatomoidea</taxon>
        <taxon>Pentatomidae</taxon>
        <taxon>Pentatominae</taxon>
        <taxon>Nezara</taxon>
    </lineage>
</organism>
<evidence type="ECO:0000313" key="1">
    <source>
        <dbReference type="EMBL" id="CAH1392607.1"/>
    </source>
</evidence>
<sequence length="171" mass="19013">MSQVGGSTSNLLPSRCLAVHNRWWGGIDLDRLLSCAQQLIFENGADEVNEKRRPGGFWWFLLEETAWSLGTRKILDNALLNATDVDSLKSSLIYTVLSDGNGKVEKVTQSGITSWRGSGCVPPHFLRLPPGSPFLLLTPQSLDDLRCKTLSSHFAILGEQHQSDEIIICWF</sequence>
<accession>A0A9P0ECI9</accession>
<dbReference type="EMBL" id="OV725078">
    <property type="protein sequence ID" value="CAH1392607.1"/>
    <property type="molecule type" value="Genomic_DNA"/>
</dbReference>
<proteinExistence type="predicted"/>
<protein>
    <submittedName>
        <fullName evidence="1">Uncharacterized protein</fullName>
    </submittedName>
</protein>
<dbReference type="OrthoDB" id="10518024at2759"/>
<name>A0A9P0ECI9_NEZVI</name>
<reference evidence="1" key="1">
    <citation type="submission" date="2022-01" db="EMBL/GenBank/DDBJ databases">
        <authorList>
            <person name="King R."/>
        </authorList>
    </citation>
    <scope>NUCLEOTIDE SEQUENCE</scope>
</reference>
<gene>
    <name evidence="1" type="ORF">NEZAVI_LOCUS3400</name>
</gene>
<evidence type="ECO:0000313" key="2">
    <source>
        <dbReference type="Proteomes" id="UP001152798"/>
    </source>
</evidence>
<keyword evidence="2" id="KW-1185">Reference proteome</keyword>
<dbReference type="AlphaFoldDB" id="A0A9P0ECI9"/>